<evidence type="ECO:0000256" key="12">
    <source>
        <dbReference type="ARBA" id="ARBA00070760"/>
    </source>
</evidence>
<keyword evidence="7" id="KW-0663">Pyridoxal phosphate</keyword>
<accession>A0A835WD45</accession>
<comment type="function">
    <text evidence="9">Catalyzes the synthesis of D-serine from L-serine. Has dehydratase activity towards both L-serine and D-serine.</text>
</comment>
<comment type="caution">
    <text evidence="15">The sequence shown here is derived from an EMBL/GenBank/DDBJ whole genome shotgun (WGS) entry which is preliminary data.</text>
</comment>
<dbReference type="EC" id="5.1.1.18" evidence="11"/>
<dbReference type="InterPro" id="IPR001926">
    <property type="entry name" value="TrpB-like_PALP"/>
</dbReference>
<evidence type="ECO:0000256" key="3">
    <source>
        <dbReference type="ARBA" id="ARBA00001936"/>
    </source>
</evidence>
<organism evidence="15 16">
    <name type="scientific">Chlamydomonas schloesseri</name>
    <dbReference type="NCBI Taxonomy" id="2026947"/>
    <lineage>
        <taxon>Eukaryota</taxon>
        <taxon>Viridiplantae</taxon>
        <taxon>Chlorophyta</taxon>
        <taxon>core chlorophytes</taxon>
        <taxon>Chlorophyceae</taxon>
        <taxon>CS clade</taxon>
        <taxon>Chlamydomonadales</taxon>
        <taxon>Chlamydomonadaceae</taxon>
        <taxon>Chlamydomonas</taxon>
    </lineage>
</organism>
<evidence type="ECO:0000259" key="14">
    <source>
        <dbReference type="Pfam" id="PF00291"/>
    </source>
</evidence>
<dbReference type="GO" id="GO:0018114">
    <property type="term" value="F:threonine racemase activity"/>
    <property type="evidence" value="ECO:0007669"/>
    <property type="project" value="TreeGrafter"/>
</dbReference>
<dbReference type="CDD" id="cd01562">
    <property type="entry name" value="Thr-dehyd"/>
    <property type="match status" value="1"/>
</dbReference>
<dbReference type="InterPro" id="IPR000634">
    <property type="entry name" value="Ser/Thr_deHydtase_PyrdxlP-BS"/>
</dbReference>
<evidence type="ECO:0000256" key="7">
    <source>
        <dbReference type="ARBA" id="ARBA00022898"/>
    </source>
</evidence>
<dbReference type="GO" id="GO:0003941">
    <property type="term" value="F:L-serine ammonia-lyase activity"/>
    <property type="evidence" value="ECO:0007669"/>
    <property type="project" value="TreeGrafter"/>
</dbReference>
<comment type="cofactor">
    <cofactor evidence="3">
        <name>Mn(2+)</name>
        <dbReference type="ChEBI" id="CHEBI:29035"/>
    </cofactor>
</comment>
<proteinExistence type="inferred from homology"/>
<dbReference type="GO" id="GO:0000287">
    <property type="term" value="F:magnesium ion binding"/>
    <property type="evidence" value="ECO:0007669"/>
    <property type="project" value="TreeGrafter"/>
</dbReference>
<dbReference type="Proteomes" id="UP000613740">
    <property type="component" value="Unassembled WGS sequence"/>
</dbReference>
<dbReference type="GO" id="GO:0006563">
    <property type="term" value="P:L-serine metabolic process"/>
    <property type="evidence" value="ECO:0007669"/>
    <property type="project" value="UniProtKB-ARBA"/>
</dbReference>
<dbReference type="Gene3D" id="3.40.50.1100">
    <property type="match status" value="2"/>
</dbReference>
<reference evidence="15" key="1">
    <citation type="journal article" date="2020" name="bioRxiv">
        <title>Comparative genomics of Chlamydomonas.</title>
        <authorList>
            <person name="Craig R.J."/>
            <person name="Hasan A.R."/>
            <person name="Ness R.W."/>
            <person name="Keightley P.D."/>
        </authorList>
    </citation>
    <scope>NUCLEOTIDE SEQUENCE</scope>
    <source>
        <strain evidence="15">CCAP 11/173</strain>
    </source>
</reference>
<dbReference type="OrthoDB" id="4418812at2759"/>
<evidence type="ECO:0000256" key="9">
    <source>
        <dbReference type="ARBA" id="ARBA00053278"/>
    </source>
</evidence>
<dbReference type="FunFam" id="3.40.50.1100:FF:000005">
    <property type="entry name" value="Threonine dehydratase catabolic"/>
    <property type="match status" value="1"/>
</dbReference>
<gene>
    <name evidence="15" type="ORF">HYH02_008665</name>
</gene>
<dbReference type="PANTHER" id="PTHR43050:SF1">
    <property type="entry name" value="SERINE RACEMASE"/>
    <property type="match status" value="1"/>
</dbReference>
<dbReference type="FunFam" id="3.40.50.1100:FF:000007">
    <property type="entry name" value="L-threonine dehydratase catabolic TdcB"/>
    <property type="match status" value="1"/>
</dbReference>
<comment type="similarity">
    <text evidence="5">Belongs to the serine/threonine dehydratase family.</text>
</comment>
<keyword evidence="6" id="KW-0460">Magnesium</keyword>
<evidence type="ECO:0000256" key="2">
    <source>
        <dbReference type="ARBA" id="ARBA00001933"/>
    </source>
</evidence>
<keyword evidence="8" id="KW-0456">Lyase</keyword>
<keyword evidence="16" id="KW-1185">Reference proteome</keyword>
<dbReference type="PROSITE" id="PS00165">
    <property type="entry name" value="DEHYDRATASE_SER_THR"/>
    <property type="match status" value="1"/>
</dbReference>
<dbReference type="InterPro" id="IPR036052">
    <property type="entry name" value="TrpB-like_PALP_sf"/>
</dbReference>
<evidence type="ECO:0000256" key="1">
    <source>
        <dbReference type="ARBA" id="ARBA00001913"/>
    </source>
</evidence>
<evidence type="ECO:0000256" key="11">
    <source>
        <dbReference type="ARBA" id="ARBA00066592"/>
    </source>
</evidence>
<dbReference type="GO" id="GO:0070179">
    <property type="term" value="P:D-serine biosynthetic process"/>
    <property type="evidence" value="ECO:0007669"/>
    <property type="project" value="TreeGrafter"/>
</dbReference>
<dbReference type="PANTHER" id="PTHR43050">
    <property type="entry name" value="SERINE / THREONINE RACEMASE FAMILY MEMBER"/>
    <property type="match status" value="1"/>
</dbReference>
<name>A0A835WD45_9CHLO</name>
<sequence length="340" mass="35528">MTSDKYAASLEDIQAAAKRIAPFAHVTPVHTCSALNELAGGRHLHFKCEIFQRTGAFKFRGACNSVQLLSDEEAKKGVVTHSSGNHAAALALAAKLRGIPAHIVVPHTTPQCKVDAVRAYGGTLYFCEPTVDAREAKCAEVAAATGATLVPPYNYGPVIAGQGTIALEFLEQVPDLEALVVPVSGGGMISGIALAAKALKPDIRIIAAEPAGTNGGADVALSKMAGWVVPCAKPDTIADGLQGRLGDLTWPVVRDLVDCVVVVDEQEIVGAMRLIMERMKLVVEPSGAVGLAAVLSPAFAANAHTRGCRRVGVVLCGGNVDLGARGLWDCWIPESARRED</sequence>
<evidence type="ECO:0000256" key="5">
    <source>
        <dbReference type="ARBA" id="ARBA00010869"/>
    </source>
</evidence>
<dbReference type="EMBL" id="JAEHOD010000027">
    <property type="protein sequence ID" value="KAG2445197.1"/>
    <property type="molecule type" value="Genomic_DNA"/>
</dbReference>
<comment type="cofactor">
    <cofactor evidence="4">
        <name>Mg(2+)</name>
        <dbReference type="ChEBI" id="CHEBI:18420"/>
    </cofactor>
</comment>
<evidence type="ECO:0000256" key="13">
    <source>
        <dbReference type="ARBA" id="ARBA00081761"/>
    </source>
</evidence>
<evidence type="ECO:0000256" key="6">
    <source>
        <dbReference type="ARBA" id="ARBA00022842"/>
    </source>
</evidence>
<evidence type="ECO:0000256" key="4">
    <source>
        <dbReference type="ARBA" id="ARBA00001946"/>
    </source>
</evidence>
<dbReference type="GO" id="GO:0030378">
    <property type="term" value="F:serine racemase activity"/>
    <property type="evidence" value="ECO:0007669"/>
    <property type="project" value="UniProtKB-EC"/>
</dbReference>
<dbReference type="GO" id="GO:0005524">
    <property type="term" value="F:ATP binding"/>
    <property type="evidence" value="ECO:0007669"/>
    <property type="project" value="TreeGrafter"/>
</dbReference>
<dbReference type="GO" id="GO:0008721">
    <property type="term" value="F:D-serine ammonia-lyase activity"/>
    <property type="evidence" value="ECO:0007669"/>
    <property type="project" value="UniProtKB-EC"/>
</dbReference>
<evidence type="ECO:0000313" key="15">
    <source>
        <dbReference type="EMBL" id="KAG2445197.1"/>
    </source>
</evidence>
<dbReference type="AlphaFoldDB" id="A0A835WD45"/>
<dbReference type="SUPFAM" id="SSF53686">
    <property type="entry name" value="Tryptophan synthase beta subunit-like PLP-dependent enzymes"/>
    <property type="match status" value="1"/>
</dbReference>
<dbReference type="GO" id="GO:0030170">
    <property type="term" value="F:pyridoxal phosphate binding"/>
    <property type="evidence" value="ECO:0007669"/>
    <property type="project" value="InterPro"/>
</dbReference>
<evidence type="ECO:0000313" key="16">
    <source>
        <dbReference type="Proteomes" id="UP000613740"/>
    </source>
</evidence>
<feature type="domain" description="Tryptophan synthase beta chain-like PALP" evidence="14">
    <location>
        <begin position="24"/>
        <end position="317"/>
    </location>
</feature>
<evidence type="ECO:0000256" key="8">
    <source>
        <dbReference type="ARBA" id="ARBA00023239"/>
    </source>
</evidence>
<evidence type="ECO:0000256" key="10">
    <source>
        <dbReference type="ARBA" id="ARBA00066349"/>
    </source>
</evidence>
<dbReference type="EC" id="4.3.1.18" evidence="10"/>
<protein>
    <recommendedName>
        <fullName evidence="12">Serine racemase</fullName>
        <ecNumber evidence="10">4.3.1.18</ecNumber>
        <ecNumber evidence="11">5.1.1.18</ecNumber>
    </recommendedName>
    <alternativeName>
        <fullName evidence="13">D-serine dehydratase</fullName>
    </alternativeName>
</protein>
<dbReference type="Pfam" id="PF00291">
    <property type="entry name" value="PALP"/>
    <property type="match status" value="1"/>
</dbReference>
<comment type="cofactor">
    <cofactor evidence="1">
        <name>Ca(2+)</name>
        <dbReference type="ChEBI" id="CHEBI:29108"/>
    </cofactor>
</comment>
<comment type="cofactor">
    <cofactor evidence="2">
        <name>pyridoxal 5'-phosphate</name>
        <dbReference type="ChEBI" id="CHEBI:597326"/>
    </cofactor>
</comment>